<dbReference type="InterPro" id="IPR001509">
    <property type="entry name" value="Epimerase_deHydtase"/>
</dbReference>
<protein>
    <submittedName>
        <fullName evidence="2">Nucleoside-diphosphate-sugar epimerase</fullName>
    </submittedName>
</protein>
<dbReference type="Proteomes" id="UP000199647">
    <property type="component" value="Unassembled WGS sequence"/>
</dbReference>
<dbReference type="STRING" id="1855383.SAMN05216548_11232"/>
<dbReference type="OrthoDB" id="9814124at2"/>
<dbReference type="PANTHER" id="PTHR43245:SF58">
    <property type="entry name" value="BLL5923 PROTEIN"/>
    <property type="match status" value="1"/>
</dbReference>
<accession>A0A1H9LVR8</accession>
<dbReference type="PANTHER" id="PTHR43245">
    <property type="entry name" value="BIFUNCTIONAL POLYMYXIN RESISTANCE PROTEIN ARNA"/>
    <property type="match status" value="1"/>
</dbReference>
<name>A0A1H9LVR8_9HYPH</name>
<dbReference type="Gene3D" id="3.40.50.720">
    <property type="entry name" value="NAD(P)-binding Rossmann-like Domain"/>
    <property type="match status" value="1"/>
</dbReference>
<keyword evidence="3" id="KW-1185">Reference proteome</keyword>
<dbReference type="AlphaFoldDB" id="A0A1H9LVR8"/>
<evidence type="ECO:0000259" key="1">
    <source>
        <dbReference type="Pfam" id="PF01370"/>
    </source>
</evidence>
<evidence type="ECO:0000313" key="2">
    <source>
        <dbReference type="EMBL" id="SER15307.1"/>
    </source>
</evidence>
<dbReference type="RefSeq" id="WP_092497959.1">
    <property type="nucleotide sequence ID" value="NZ_FOFG01000012.1"/>
</dbReference>
<dbReference type="InterPro" id="IPR036291">
    <property type="entry name" value="NAD(P)-bd_dom_sf"/>
</dbReference>
<proteinExistence type="predicted"/>
<dbReference type="CDD" id="cd08946">
    <property type="entry name" value="SDR_e"/>
    <property type="match status" value="1"/>
</dbReference>
<dbReference type="Pfam" id="PF01370">
    <property type="entry name" value="Epimerase"/>
    <property type="match status" value="1"/>
</dbReference>
<dbReference type="InterPro" id="IPR050177">
    <property type="entry name" value="Lipid_A_modif_metabolic_enz"/>
</dbReference>
<dbReference type="SUPFAM" id="SSF51735">
    <property type="entry name" value="NAD(P)-binding Rossmann-fold domains"/>
    <property type="match status" value="1"/>
</dbReference>
<evidence type="ECO:0000313" key="3">
    <source>
        <dbReference type="Proteomes" id="UP000199647"/>
    </source>
</evidence>
<feature type="domain" description="NAD-dependent epimerase/dehydratase" evidence="1">
    <location>
        <begin position="4"/>
        <end position="234"/>
    </location>
</feature>
<gene>
    <name evidence="2" type="ORF">SAMN05216548_11232</name>
</gene>
<dbReference type="EMBL" id="FOFG01000012">
    <property type="protein sequence ID" value="SER15307.1"/>
    <property type="molecule type" value="Genomic_DNA"/>
</dbReference>
<organism evidence="2 3">
    <name type="scientific">Faunimonas pinastri</name>
    <dbReference type="NCBI Taxonomy" id="1855383"/>
    <lineage>
        <taxon>Bacteria</taxon>
        <taxon>Pseudomonadati</taxon>
        <taxon>Pseudomonadota</taxon>
        <taxon>Alphaproteobacteria</taxon>
        <taxon>Hyphomicrobiales</taxon>
        <taxon>Afifellaceae</taxon>
        <taxon>Faunimonas</taxon>
    </lineage>
</organism>
<reference evidence="2 3" key="1">
    <citation type="submission" date="2016-10" db="EMBL/GenBank/DDBJ databases">
        <authorList>
            <person name="de Groot N.N."/>
        </authorList>
    </citation>
    <scope>NUCLEOTIDE SEQUENCE [LARGE SCALE GENOMIC DNA]</scope>
    <source>
        <strain evidence="2 3">A52C2</strain>
    </source>
</reference>
<sequence length="301" mass="31374">MIAAVTGATGTIGQFITNRLLAEGVHVRAWRRPASDISLLPAAVEWLPGSLSDRQSARALVAGADLLIHAALEHVPGRFRGGEGTDPAGFIEANVGGSLNLMREARDAGVGRCVVLSSRAVFGAAPRTGSVADDASLSADTHYGAVKAAMEAFVQSWGLGEGWPVAALRPTGVYGLVNPVERSKWFDLVRNLLTEGKLPAPRAATEVHGDDVADAVWRLLTAPAGAVAGRAFNCSDGVVSTRDVVALVRELTGREGPLPEPGSPPANVMDCAGLHDLGLCFGGEPLLRETLARLIDAVRRA</sequence>